<evidence type="ECO:0000259" key="9">
    <source>
        <dbReference type="Pfam" id="PF11356"/>
    </source>
</evidence>
<protein>
    <submittedName>
        <fullName evidence="10">General secretion pathway protein C</fullName>
    </submittedName>
</protein>
<keyword evidence="6" id="KW-0653">Protein transport</keyword>
<dbReference type="AlphaFoldDB" id="A0A1W1DC62"/>
<comment type="subcellular location">
    <subcellularLocation>
        <location evidence="1">Cell inner membrane</location>
    </subcellularLocation>
</comment>
<evidence type="ECO:0000256" key="5">
    <source>
        <dbReference type="ARBA" id="ARBA00022692"/>
    </source>
</evidence>
<dbReference type="InterPro" id="IPR036034">
    <property type="entry name" value="PDZ_sf"/>
</dbReference>
<keyword evidence="3" id="KW-1003">Cell membrane</keyword>
<gene>
    <name evidence="10" type="ORF">MNB_SUP05-10-575</name>
</gene>
<evidence type="ECO:0000256" key="3">
    <source>
        <dbReference type="ARBA" id="ARBA00022475"/>
    </source>
</evidence>
<dbReference type="Pfam" id="PF11356">
    <property type="entry name" value="T2SSC"/>
    <property type="match status" value="1"/>
</dbReference>
<evidence type="ECO:0000256" key="4">
    <source>
        <dbReference type="ARBA" id="ARBA00022519"/>
    </source>
</evidence>
<feature type="domain" description="Type II secretion system protein GspC N-terminal" evidence="9">
    <location>
        <begin position="31"/>
        <end position="112"/>
    </location>
</feature>
<evidence type="ECO:0000313" key="10">
    <source>
        <dbReference type="EMBL" id="SFV78052.1"/>
    </source>
</evidence>
<keyword evidence="5" id="KW-0812">Transmembrane</keyword>
<dbReference type="GO" id="GO:0005886">
    <property type="term" value="C:plasma membrane"/>
    <property type="evidence" value="ECO:0007669"/>
    <property type="project" value="UniProtKB-SubCell"/>
</dbReference>
<dbReference type="GO" id="GO:0015031">
    <property type="term" value="P:protein transport"/>
    <property type="evidence" value="ECO:0007669"/>
    <property type="project" value="UniProtKB-KW"/>
</dbReference>
<dbReference type="SUPFAM" id="SSF50156">
    <property type="entry name" value="PDZ domain-like"/>
    <property type="match status" value="1"/>
</dbReference>
<dbReference type="EMBL" id="FPHQ01000282">
    <property type="protein sequence ID" value="SFV78052.1"/>
    <property type="molecule type" value="Genomic_DNA"/>
</dbReference>
<keyword evidence="4" id="KW-0997">Cell inner membrane</keyword>
<evidence type="ECO:0000256" key="2">
    <source>
        <dbReference type="ARBA" id="ARBA00022448"/>
    </source>
</evidence>
<evidence type="ECO:0000256" key="6">
    <source>
        <dbReference type="ARBA" id="ARBA00022927"/>
    </source>
</evidence>
<keyword evidence="2" id="KW-0813">Transport</keyword>
<proteinExistence type="predicted"/>
<dbReference type="Gene3D" id="2.30.42.10">
    <property type="match status" value="1"/>
</dbReference>
<organism evidence="10">
    <name type="scientific">hydrothermal vent metagenome</name>
    <dbReference type="NCBI Taxonomy" id="652676"/>
    <lineage>
        <taxon>unclassified sequences</taxon>
        <taxon>metagenomes</taxon>
        <taxon>ecological metagenomes</taxon>
    </lineage>
</organism>
<keyword evidence="8" id="KW-0472">Membrane</keyword>
<evidence type="ECO:0000256" key="8">
    <source>
        <dbReference type="ARBA" id="ARBA00023136"/>
    </source>
</evidence>
<sequence>MQPGQSSADQYLDNNAQALKANHQMPIFDVSFGLFGSVEKHNNYKTVRKAKLDLNLIGTLNSGSKSLAIIKDRRGEAKIYAIGDLVAPSAYLEDVQEKMMIIRRGNELEKISINFKKADLSPKVLTLNLKSEKTRAPRAPTQKSIQSKLSIKQKKRIQSYLLQLKNDTNALSSLVIIKDNPGQRGIAIYPGREKDLFFKFGFKPGDMVLGIDQVSIDDSKQWKTISSLLLKQQRFNVIINRHGEIKNLLINIE</sequence>
<keyword evidence="7" id="KW-1133">Transmembrane helix</keyword>
<evidence type="ECO:0000256" key="7">
    <source>
        <dbReference type="ARBA" id="ARBA00022989"/>
    </source>
</evidence>
<dbReference type="Gene3D" id="2.30.30.830">
    <property type="match status" value="1"/>
</dbReference>
<dbReference type="InterPro" id="IPR024961">
    <property type="entry name" value="T2SS_GspC_N"/>
</dbReference>
<reference evidence="10" key="1">
    <citation type="submission" date="2016-10" db="EMBL/GenBank/DDBJ databases">
        <authorList>
            <person name="de Groot N.N."/>
        </authorList>
    </citation>
    <scope>NUCLEOTIDE SEQUENCE</scope>
</reference>
<name>A0A1W1DC62_9ZZZZ</name>
<accession>A0A1W1DC62</accession>
<evidence type="ECO:0000256" key="1">
    <source>
        <dbReference type="ARBA" id="ARBA00004533"/>
    </source>
</evidence>